<feature type="non-terminal residue" evidence="2">
    <location>
        <position position="1"/>
    </location>
</feature>
<accession>A0A392VK67</accession>
<name>A0A392VK67_9FABA</name>
<evidence type="ECO:0000256" key="1">
    <source>
        <dbReference type="SAM" id="MobiDB-lite"/>
    </source>
</evidence>
<reference evidence="2 3" key="1">
    <citation type="journal article" date="2018" name="Front. Plant Sci.">
        <title>Red Clover (Trifolium pratense) and Zigzag Clover (T. medium) - A Picture of Genomic Similarities and Differences.</title>
        <authorList>
            <person name="Dluhosova J."/>
            <person name="Istvanek J."/>
            <person name="Nedelnik J."/>
            <person name="Repkova J."/>
        </authorList>
    </citation>
    <scope>NUCLEOTIDE SEQUENCE [LARGE SCALE GENOMIC DNA]</scope>
    <source>
        <strain evidence="3">cv. 10/8</strain>
        <tissue evidence="2">Leaf</tissue>
    </source>
</reference>
<keyword evidence="3" id="KW-1185">Reference proteome</keyword>
<feature type="region of interest" description="Disordered" evidence="1">
    <location>
        <begin position="22"/>
        <end position="49"/>
    </location>
</feature>
<dbReference type="Proteomes" id="UP000265520">
    <property type="component" value="Unassembled WGS sequence"/>
</dbReference>
<dbReference type="EMBL" id="LXQA011177270">
    <property type="protein sequence ID" value="MCI87863.1"/>
    <property type="molecule type" value="Genomic_DNA"/>
</dbReference>
<organism evidence="2 3">
    <name type="scientific">Trifolium medium</name>
    <dbReference type="NCBI Taxonomy" id="97028"/>
    <lineage>
        <taxon>Eukaryota</taxon>
        <taxon>Viridiplantae</taxon>
        <taxon>Streptophyta</taxon>
        <taxon>Embryophyta</taxon>
        <taxon>Tracheophyta</taxon>
        <taxon>Spermatophyta</taxon>
        <taxon>Magnoliopsida</taxon>
        <taxon>eudicotyledons</taxon>
        <taxon>Gunneridae</taxon>
        <taxon>Pentapetalae</taxon>
        <taxon>rosids</taxon>
        <taxon>fabids</taxon>
        <taxon>Fabales</taxon>
        <taxon>Fabaceae</taxon>
        <taxon>Papilionoideae</taxon>
        <taxon>50 kb inversion clade</taxon>
        <taxon>NPAAA clade</taxon>
        <taxon>Hologalegina</taxon>
        <taxon>IRL clade</taxon>
        <taxon>Trifolieae</taxon>
        <taxon>Trifolium</taxon>
    </lineage>
</organism>
<protein>
    <submittedName>
        <fullName evidence="2">Uncharacterized protein</fullName>
    </submittedName>
</protein>
<proteinExistence type="predicted"/>
<sequence length="49" mass="5509">RRQDIRSGMWITRNGLHVAKLPQHPLRHISDPGGPTSDPTEYRAMSSKG</sequence>
<dbReference type="AlphaFoldDB" id="A0A392VK67"/>
<comment type="caution">
    <text evidence="2">The sequence shown here is derived from an EMBL/GenBank/DDBJ whole genome shotgun (WGS) entry which is preliminary data.</text>
</comment>
<evidence type="ECO:0000313" key="3">
    <source>
        <dbReference type="Proteomes" id="UP000265520"/>
    </source>
</evidence>
<evidence type="ECO:0000313" key="2">
    <source>
        <dbReference type="EMBL" id="MCI87863.1"/>
    </source>
</evidence>